<reference evidence="3" key="1">
    <citation type="submission" date="2020-05" db="EMBL/GenBank/DDBJ databases">
        <authorList>
            <person name="Chiriac C."/>
            <person name="Salcher M."/>
            <person name="Ghai R."/>
            <person name="Kavagutti S V."/>
        </authorList>
    </citation>
    <scope>NUCLEOTIDE SEQUENCE</scope>
</reference>
<gene>
    <name evidence="3" type="ORF">UFOPK3401_00073</name>
</gene>
<dbReference type="AlphaFoldDB" id="A0A6J7CKR6"/>
<dbReference type="EMBL" id="CAFBLM010000002">
    <property type="protein sequence ID" value="CAB4857665.1"/>
    <property type="molecule type" value="Genomic_DNA"/>
</dbReference>
<keyword evidence="2" id="KW-1133">Transmembrane helix</keyword>
<name>A0A6J7CKR6_9ZZZZ</name>
<evidence type="ECO:0000256" key="2">
    <source>
        <dbReference type="SAM" id="Phobius"/>
    </source>
</evidence>
<feature type="compositionally biased region" description="Low complexity" evidence="1">
    <location>
        <begin position="59"/>
        <end position="73"/>
    </location>
</feature>
<organism evidence="3">
    <name type="scientific">freshwater metagenome</name>
    <dbReference type="NCBI Taxonomy" id="449393"/>
    <lineage>
        <taxon>unclassified sequences</taxon>
        <taxon>metagenomes</taxon>
        <taxon>ecological metagenomes</taxon>
    </lineage>
</organism>
<feature type="region of interest" description="Disordered" evidence="1">
    <location>
        <begin position="56"/>
        <end position="119"/>
    </location>
</feature>
<dbReference type="InterPro" id="IPR025323">
    <property type="entry name" value="DUF4229"/>
</dbReference>
<protein>
    <submittedName>
        <fullName evidence="3">Unannotated protein</fullName>
    </submittedName>
</protein>
<evidence type="ECO:0000256" key="1">
    <source>
        <dbReference type="SAM" id="MobiDB-lite"/>
    </source>
</evidence>
<feature type="compositionally biased region" description="Basic and acidic residues" evidence="1">
    <location>
        <begin position="101"/>
        <end position="119"/>
    </location>
</feature>
<sequence>MALLRYTTLRLALFLIVAAVLFLVGVRNLFACALIAVLISGLVSVVVLRKTRGEIGGKARTAPSPPQASAAPPSKSPRRSPLRRINDRIDQAASSEDEADDARRADGVQVEPRREQGSD</sequence>
<proteinExistence type="predicted"/>
<feature type="transmembrane region" description="Helical" evidence="2">
    <location>
        <begin position="7"/>
        <end position="24"/>
    </location>
</feature>
<keyword evidence="2" id="KW-0812">Transmembrane</keyword>
<accession>A0A6J7CKR6</accession>
<dbReference type="Pfam" id="PF14012">
    <property type="entry name" value="DUF4229"/>
    <property type="match status" value="1"/>
</dbReference>
<keyword evidence="2" id="KW-0472">Membrane</keyword>
<evidence type="ECO:0000313" key="3">
    <source>
        <dbReference type="EMBL" id="CAB4857665.1"/>
    </source>
</evidence>
<feature type="transmembrane region" description="Helical" evidence="2">
    <location>
        <begin position="30"/>
        <end position="48"/>
    </location>
</feature>